<dbReference type="GO" id="GO:0043164">
    <property type="term" value="P:Gram-negative-bacterium-type cell wall biogenesis"/>
    <property type="evidence" value="ECO:0007669"/>
    <property type="project" value="TreeGrafter"/>
</dbReference>
<dbReference type="InterPro" id="IPR051599">
    <property type="entry name" value="Cell_Envelope_Assoc"/>
</dbReference>
<dbReference type="PANTHER" id="PTHR30336">
    <property type="entry name" value="INNER MEMBRANE PROTEIN, PROBABLE PERMEASE"/>
    <property type="match status" value="1"/>
</dbReference>
<accession>A0A4S2H599</accession>
<dbReference type="EMBL" id="SRXW01000001">
    <property type="protein sequence ID" value="TGY90482.1"/>
    <property type="molecule type" value="Genomic_DNA"/>
</dbReference>
<dbReference type="InterPro" id="IPR014729">
    <property type="entry name" value="Rossmann-like_a/b/a_fold"/>
</dbReference>
<feature type="transmembrane region" description="Helical" evidence="1">
    <location>
        <begin position="6"/>
        <end position="27"/>
    </location>
</feature>
<dbReference type="CDD" id="cd06259">
    <property type="entry name" value="YdcF-like"/>
    <property type="match status" value="1"/>
</dbReference>
<dbReference type="OrthoDB" id="9812311at2"/>
<keyword evidence="1" id="KW-0472">Membrane</keyword>
<reference evidence="3 4" key="1">
    <citation type="journal article" date="2017" name="Int. J. Syst. Evol. Microbiol.">
        <title>Marinicauda algicola sp. nov., isolated from a marine red alga Rhodosorus marinus.</title>
        <authorList>
            <person name="Jeong S.E."/>
            <person name="Jeon S.H."/>
            <person name="Chun B.H."/>
            <person name="Kim D.W."/>
            <person name="Jeon C.O."/>
        </authorList>
    </citation>
    <scope>NUCLEOTIDE SEQUENCE [LARGE SCALE GENOMIC DNA]</scope>
    <source>
        <strain evidence="3 4">JCM 31718</strain>
    </source>
</reference>
<keyword evidence="4" id="KW-1185">Reference proteome</keyword>
<dbReference type="Gene3D" id="3.40.50.620">
    <property type="entry name" value="HUPs"/>
    <property type="match status" value="1"/>
</dbReference>
<dbReference type="GO" id="GO:0000270">
    <property type="term" value="P:peptidoglycan metabolic process"/>
    <property type="evidence" value="ECO:0007669"/>
    <property type="project" value="TreeGrafter"/>
</dbReference>
<dbReference type="AlphaFoldDB" id="A0A4S2H599"/>
<evidence type="ECO:0000313" key="4">
    <source>
        <dbReference type="Proteomes" id="UP000308054"/>
    </source>
</evidence>
<gene>
    <name evidence="3" type="ORF">E5163_05015</name>
</gene>
<dbReference type="Pfam" id="PF02698">
    <property type="entry name" value="DUF218"/>
    <property type="match status" value="1"/>
</dbReference>
<keyword evidence="1" id="KW-0812">Transmembrane</keyword>
<evidence type="ECO:0000313" key="3">
    <source>
        <dbReference type="EMBL" id="TGY90482.1"/>
    </source>
</evidence>
<comment type="caution">
    <text evidence="3">The sequence shown here is derived from an EMBL/GenBank/DDBJ whole genome shotgun (WGS) entry which is preliminary data.</text>
</comment>
<keyword evidence="1" id="KW-1133">Transmembrane helix</keyword>
<dbReference type="InterPro" id="IPR003848">
    <property type="entry name" value="DUF218"/>
</dbReference>
<name>A0A4S2H599_9PROT</name>
<evidence type="ECO:0000256" key="1">
    <source>
        <dbReference type="SAM" id="Phobius"/>
    </source>
</evidence>
<dbReference type="GO" id="GO:0005886">
    <property type="term" value="C:plasma membrane"/>
    <property type="evidence" value="ECO:0007669"/>
    <property type="project" value="TreeGrafter"/>
</dbReference>
<evidence type="ECO:0000259" key="2">
    <source>
        <dbReference type="Pfam" id="PF02698"/>
    </source>
</evidence>
<organism evidence="3 4">
    <name type="scientific">Marinicauda algicola</name>
    <dbReference type="NCBI Taxonomy" id="2029849"/>
    <lineage>
        <taxon>Bacteria</taxon>
        <taxon>Pseudomonadati</taxon>
        <taxon>Pseudomonadota</taxon>
        <taxon>Alphaproteobacteria</taxon>
        <taxon>Maricaulales</taxon>
        <taxon>Maricaulaceae</taxon>
        <taxon>Marinicauda</taxon>
    </lineage>
</organism>
<dbReference type="PANTHER" id="PTHR30336:SF4">
    <property type="entry name" value="ENVELOPE BIOGENESIS FACTOR ELYC"/>
    <property type="match status" value="1"/>
</dbReference>
<dbReference type="RefSeq" id="WP_135994980.1">
    <property type="nucleotide sequence ID" value="NZ_CP071057.1"/>
</dbReference>
<protein>
    <submittedName>
        <fullName evidence="3">YdcF family protein</fullName>
    </submittedName>
</protein>
<dbReference type="Proteomes" id="UP000308054">
    <property type="component" value="Unassembled WGS sequence"/>
</dbReference>
<sequence length="192" mass="20580">MSALLSFLRFIAFVVVVAVLVGFALFVRAGVTLDAREAARADGIVALTGGEGRVVTAVELLSRGRGERLLISGANPDVGLDAVRAASGATRDLFECCIDVGQEAANTIGNAEEAADWARRNGFDSLIVVTSDYHMPRALLELQAAMPGVSLAAFPVESPPPWADLRTARRWGVEFFKYAAVYAREAVARRRE</sequence>
<proteinExistence type="predicted"/>
<feature type="domain" description="DUF218" evidence="2">
    <location>
        <begin position="42"/>
        <end position="164"/>
    </location>
</feature>